<keyword evidence="1" id="KW-0472">Membrane</keyword>
<evidence type="ECO:0000313" key="3">
    <source>
        <dbReference type="EMBL" id="TLQ05590.1"/>
    </source>
</evidence>
<feature type="transmembrane region" description="Helical" evidence="1">
    <location>
        <begin position="20"/>
        <end position="47"/>
    </location>
</feature>
<accession>A0A5R9BZF1</accession>
<gene>
    <name evidence="3" type="ORF">FEZ48_12070</name>
</gene>
<evidence type="ECO:0000256" key="1">
    <source>
        <dbReference type="SAM" id="Phobius"/>
    </source>
</evidence>
<dbReference type="AlphaFoldDB" id="A0A5R9BZF1"/>
<dbReference type="OrthoDB" id="5405951at2"/>
<name>A0A5R9BZF1_9LACT</name>
<dbReference type="InterPro" id="IPR021309">
    <property type="entry name" value="YgaP-like_TM"/>
</dbReference>
<keyword evidence="1" id="KW-1133">Transmembrane helix</keyword>
<dbReference type="Proteomes" id="UP000307201">
    <property type="component" value="Unassembled WGS sequence"/>
</dbReference>
<proteinExistence type="predicted"/>
<evidence type="ECO:0000259" key="2">
    <source>
        <dbReference type="Pfam" id="PF11127"/>
    </source>
</evidence>
<protein>
    <submittedName>
        <fullName evidence="3">DUF2892 domain-containing protein</fullName>
    </submittedName>
</protein>
<dbReference type="EMBL" id="VBTE01000049">
    <property type="protein sequence ID" value="TLQ05590.1"/>
    <property type="molecule type" value="Genomic_DNA"/>
</dbReference>
<reference evidence="3 4" key="1">
    <citation type="submission" date="2019-05" db="EMBL/GenBank/DDBJ databases">
        <title>The metagenome of a microbial culture collection derived from dairy environment covers the genomic content of the human microbiome.</title>
        <authorList>
            <person name="Roder T."/>
            <person name="Wuthrich D."/>
            <person name="Sattari Z."/>
            <person name="Von Ah U."/>
            <person name="Bar C."/>
            <person name="Ronchi F."/>
            <person name="Macpherson A.J."/>
            <person name="Ganal-Vonarburg S.C."/>
            <person name="Bruggmann R."/>
            <person name="Vergeres G."/>
        </authorList>
    </citation>
    <scope>NUCLEOTIDE SEQUENCE [LARGE SCALE GENOMIC DNA]</scope>
    <source>
        <strain evidence="3 4">FAM 24235</strain>
    </source>
</reference>
<organism evidence="3 4">
    <name type="scientific">Marinilactibacillus psychrotolerans</name>
    <dbReference type="NCBI Taxonomy" id="191770"/>
    <lineage>
        <taxon>Bacteria</taxon>
        <taxon>Bacillati</taxon>
        <taxon>Bacillota</taxon>
        <taxon>Bacilli</taxon>
        <taxon>Lactobacillales</taxon>
        <taxon>Carnobacteriaceae</taxon>
        <taxon>Marinilactibacillus</taxon>
    </lineage>
</organism>
<feature type="domain" description="Inner membrane protein YgaP-like transmembrane" evidence="2">
    <location>
        <begin position="5"/>
        <end position="66"/>
    </location>
</feature>
<dbReference type="Pfam" id="PF11127">
    <property type="entry name" value="YgaP-like_TM"/>
    <property type="match status" value="1"/>
</dbReference>
<keyword evidence="1" id="KW-0812">Transmembrane</keyword>
<dbReference type="STRING" id="191770.SAMN04488013_11540"/>
<comment type="caution">
    <text evidence="3">The sequence shown here is derived from an EMBL/GenBank/DDBJ whole genome shotgun (WGS) entry which is preliminary data.</text>
</comment>
<sequence length="68" mass="7159">MLIAMDKNVGELDSTIRIIFGAALAPLLLFTKGIGKIVGIFGIALLVSGKTQKCGMYEVTGKSTLKSD</sequence>
<evidence type="ECO:0000313" key="4">
    <source>
        <dbReference type="Proteomes" id="UP000307201"/>
    </source>
</evidence>